<protein>
    <submittedName>
        <fullName evidence="1">Uncharacterized protein</fullName>
    </submittedName>
</protein>
<dbReference type="EMBL" id="UINC01223207">
    <property type="protein sequence ID" value="SVE52302.1"/>
    <property type="molecule type" value="Genomic_DNA"/>
</dbReference>
<evidence type="ECO:0000313" key="1">
    <source>
        <dbReference type="EMBL" id="SVE52302.1"/>
    </source>
</evidence>
<name>A0A383E647_9ZZZZ</name>
<organism evidence="1">
    <name type="scientific">marine metagenome</name>
    <dbReference type="NCBI Taxonomy" id="408172"/>
    <lineage>
        <taxon>unclassified sequences</taxon>
        <taxon>metagenomes</taxon>
        <taxon>ecological metagenomes</taxon>
    </lineage>
</organism>
<dbReference type="AlphaFoldDB" id="A0A383E647"/>
<dbReference type="Gene3D" id="3.20.20.140">
    <property type="entry name" value="Metal-dependent hydrolases"/>
    <property type="match status" value="1"/>
</dbReference>
<accession>A0A383E647</accession>
<dbReference type="InterPro" id="IPR032466">
    <property type="entry name" value="Metal_Hydrolase"/>
</dbReference>
<sequence length="73" mass="8438">MNISDEVAEPAFARHIADMDDRLIDFQLVGPRPVDQWSWMPLFLQKSWSRATNDHIAQSVRLHPDRFAGMAQC</sequence>
<feature type="non-terminal residue" evidence="1">
    <location>
        <position position="73"/>
    </location>
</feature>
<gene>
    <name evidence="1" type="ORF">METZ01_LOCUS505156</name>
</gene>
<dbReference type="SUPFAM" id="SSF51556">
    <property type="entry name" value="Metallo-dependent hydrolases"/>
    <property type="match status" value="1"/>
</dbReference>
<reference evidence="1" key="1">
    <citation type="submission" date="2018-05" db="EMBL/GenBank/DDBJ databases">
        <authorList>
            <person name="Lanie J.A."/>
            <person name="Ng W.-L."/>
            <person name="Kazmierczak K.M."/>
            <person name="Andrzejewski T.M."/>
            <person name="Davidsen T.M."/>
            <person name="Wayne K.J."/>
            <person name="Tettelin H."/>
            <person name="Glass J.I."/>
            <person name="Rusch D."/>
            <person name="Podicherti R."/>
            <person name="Tsui H.-C.T."/>
            <person name="Winkler M.E."/>
        </authorList>
    </citation>
    <scope>NUCLEOTIDE SEQUENCE</scope>
</reference>
<proteinExistence type="predicted"/>